<dbReference type="EMBL" id="LSYS01005191">
    <property type="protein sequence ID" value="OPJ77994.1"/>
    <property type="molecule type" value="Genomic_DNA"/>
</dbReference>
<accession>A0A1V4K0R5</accession>
<reference evidence="1 2" key="1">
    <citation type="submission" date="2016-02" db="EMBL/GenBank/DDBJ databases">
        <title>Band-tailed pigeon sequencing and assembly.</title>
        <authorList>
            <person name="Soares A.E."/>
            <person name="Novak B.J."/>
            <person name="Rice E.S."/>
            <person name="O'Connell B."/>
            <person name="Chang D."/>
            <person name="Weber S."/>
            <person name="Shapiro B."/>
        </authorList>
    </citation>
    <scope>NUCLEOTIDE SEQUENCE [LARGE SCALE GENOMIC DNA]</scope>
    <source>
        <strain evidence="1">BTP2013</strain>
        <tissue evidence="1">Blood</tissue>
    </source>
</reference>
<protein>
    <submittedName>
        <fullName evidence="1">Uncharacterized protein</fullName>
    </submittedName>
</protein>
<dbReference type="AlphaFoldDB" id="A0A1V4K0R5"/>
<sequence>MSPCSSRAIRAIGLKGCKGHQVNTEGAVAASRRALRRASLRDITSGWENRCTERRLCPNSAQQSSS</sequence>
<evidence type="ECO:0000313" key="1">
    <source>
        <dbReference type="EMBL" id="OPJ77994.1"/>
    </source>
</evidence>
<name>A0A1V4K0R5_PATFA</name>
<proteinExistence type="predicted"/>
<dbReference type="Proteomes" id="UP000190648">
    <property type="component" value="Unassembled WGS sequence"/>
</dbReference>
<keyword evidence="2" id="KW-1185">Reference proteome</keyword>
<comment type="caution">
    <text evidence="1">The sequence shown here is derived from an EMBL/GenBank/DDBJ whole genome shotgun (WGS) entry which is preliminary data.</text>
</comment>
<organism evidence="1 2">
    <name type="scientific">Patagioenas fasciata monilis</name>
    <dbReference type="NCBI Taxonomy" id="372326"/>
    <lineage>
        <taxon>Eukaryota</taxon>
        <taxon>Metazoa</taxon>
        <taxon>Chordata</taxon>
        <taxon>Craniata</taxon>
        <taxon>Vertebrata</taxon>
        <taxon>Euteleostomi</taxon>
        <taxon>Archelosauria</taxon>
        <taxon>Archosauria</taxon>
        <taxon>Dinosauria</taxon>
        <taxon>Saurischia</taxon>
        <taxon>Theropoda</taxon>
        <taxon>Coelurosauria</taxon>
        <taxon>Aves</taxon>
        <taxon>Neognathae</taxon>
        <taxon>Neoaves</taxon>
        <taxon>Columbimorphae</taxon>
        <taxon>Columbiformes</taxon>
        <taxon>Columbidae</taxon>
        <taxon>Patagioenas</taxon>
    </lineage>
</organism>
<gene>
    <name evidence="1" type="ORF">AV530_015001</name>
</gene>
<evidence type="ECO:0000313" key="2">
    <source>
        <dbReference type="Proteomes" id="UP000190648"/>
    </source>
</evidence>